<protein>
    <submittedName>
        <fullName evidence="1">Uncharacterized protein</fullName>
    </submittedName>
</protein>
<accession>A0A392QB26</accession>
<evidence type="ECO:0000313" key="2">
    <source>
        <dbReference type="Proteomes" id="UP000265520"/>
    </source>
</evidence>
<reference evidence="1 2" key="1">
    <citation type="journal article" date="2018" name="Front. Plant Sci.">
        <title>Red Clover (Trifolium pratense) and Zigzag Clover (T. medium) - A Picture of Genomic Similarities and Differences.</title>
        <authorList>
            <person name="Dluhosova J."/>
            <person name="Istvanek J."/>
            <person name="Nedelnik J."/>
            <person name="Repkova J."/>
        </authorList>
    </citation>
    <scope>NUCLEOTIDE SEQUENCE [LARGE SCALE GENOMIC DNA]</scope>
    <source>
        <strain evidence="2">cv. 10/8</strain>
        <tissue evidence="1">Leaf</tissue>
    </source>
</reference>
<sequence length="83" mass="9352">QPIKSDCQDFSLDGGRGCYFAIILVELFHIPGEVDTLRWAHVRDRRSTCEMCYADEDEEAFLVLLGRPSRRGIVPALGPVQNT</sequence>
<dbReference type="EMBL" id="LXQA010123174">
    <property type="protein sequence ID" value="MCI21079.1"/>
    <property type="molecule type" value="Genomic_DNA"/>
</dbReference>
<name>A0A392QB26_9FABA</name>
<proteinExistence type="predicted"/>
<organism evidence="1 2">
    <name type="scientific">Trifolium medium</name>
    <dbReference type="NCBI Taxonomy" id="97028"/>
    <lineage>
        <taxon>Eukaryota</taxon>
        <taxon>Viridiplantae</taxon>
        <taxon>Streptophyta</taxon>
        <taxon>Embryophyta</taxon>
        <taxon>Tracheophyta</taxon>
        <taxon>Spermatophyta</taxon>
        <taxon>Magnoliopsida</taxon>
        <taxon>eudicotyledons</taxon>
        <taxon>Gunneridae</taxon>
        <taxon>Pentapetalae</taxon>
        <taxon>rosids</taxon>
        <taxon>fabids</taxon>
        <taxon>Fabales</taxon>
        <taxon>Fabaceae</taxon>
        <taxon>Papilionoideae</taxon>
        <taxon>50 kb inversion clade</taxon>
        <taxon>NPAAA clade</taxon>
        <taxon>Hologalegina</taxon>
        <taxon>IRL clade</taxon>
        <taxon>Trifolieae</taxon>
        <taxon>Trifolium</taxon>
    </lineage>
</organism>
<comment type="caution">
    <text evidence="1">The sequence shown here is derived from an EMBL/GenBank/DDBJ whole genome shotgun (WGS) entry which is preliminary data.</text>
</comment>
<feature type="non-terminal residue" evidence="1">
    <location>
        <position position="1"/>
    </location>
</feature>
<keyword evidence="2" id="KW-1185">Reference proteome</keyword>
<evidence type="ECO:0000313" key="1">
    <source>
        <dbReference type="EMBL" id="MCI21079.1"/>
    </source>
</evidence>
<dbReference type="AlphaFoldDB" id="A0A392QB26"/>
<dbReference type="Proteomes" id="UP000265520">
    <property type="component" value="Unassembled WGS sequence"/>
</dbReference>